<dbReference type="Proteomes" id="UP001597063">
    <property type="component" value="Unassembled WGS sequence"/>
</dbReference>
<protein>
    <submittedName>
        <fullName evidence="3">Uncharacterized protein</fullName>
    </submittedName>
</protein>
<gene>
    <name evidence="3" type="ORF">ACFQZM_12095</name>
</gene>
<keyword evidence="2" id="KW-1133">Transmembrane helix</keyword>
<comment type="caution">
    <text evidence="3">The sequence shown here is derived from an EMBL/GenBank/DDBJ whole genome shotgun (WGS) entry which is preliminary data.</text>
</comment>
<evidence type="ECO:0000313" key="3">
    <source>
        <dbReference type="EMBL" id="MFD0685241.1"/>
    </source>
</evidence>
<feature type="compositionally biased region" description="Basic and acidic residues" evidence="1">
    <location>
        <begin position="198"/>
        <end position="207"/>
    </location>
</feature>
<keyword evidence="2" id="KW-0812">Transmembrane</keyword>
<evidence type="ECO:0000256" key="2">
    <source>
        <dbReference type="SAM" id="Phobius"/>
    </source>
</evidence>
<reference evidence="4" key="1">
    <citation type="journal article" date="2019" name="Int. J. Syst. Evol. Microbiol.">
        <title>The Global Catalogue of Microorganisms (GCM) 10K type strain sequencing project: providing services to taxonomists for standard genome sequencing and annotation.</title>
        <authorList>
            <consortium name="The Broad Institute Genomics Platform"/>
            <consortium name="The Broad Institute Genome Sequencing Center for Infectious Disease"/>
            <person name="Wu L."/>
            <person name="Ma J."/>
        </authorList>
    </citation>
    <scope>NUCLEOTIDE SEQUENCE [LARGE SCALE GENOMIC DNA]</scope>
    <source>
        <strain evidence="4">JCM 9371</strain>
    </source>
</reference>
<keyword evidence="2" id="KW-0472">Membrane</keyword>
<keyword evidence="4" id="KW-1185">Reference proteome</keyword>
<organism evidence="3 4">
    <name type="scientific">Actinomadura fibrosa</name>
    <dbReference type="NCBI Taxonomy" id="111802"/>
    <lineage>
        <taxon>Bacteria</taxon>
        <taxon>Bacillati</taxon>
        <taxon>Actinomycetota</taxon>
        <taxon>Actinomycetes</taxon>
        <taxon>Streptosporangiales</taxon>
        <taxon>Thermomonosporaceae</taxon>
        <taxon>Actinomadura</taxon>
    </lineage>
</organism>
<evidence type="ECO:0000313" key="4">
    <source>
        <dbReference type="Proteomes" id="UP001597063"/>
    </source>
</evidence>
<evidence type="ECO:0000256" key="1">
    <source>
        <dbReference type="SAM" id="MobiDB-lite"/>
    </source>
</evidence>
<accession>A0ABW2XL49</accession>
<dbReference type="RefSeq" id="WP_131763060.1">
    <property type="nucleotide sequence ID" value="NZ_CAACUY010000288.1"/>
</dbReference>
<feature type="compositionally biased region" description="Basic and acidic residues" evidence="1">
    <location>
        <begin position="1"/>
        <end position="10"/>
    </location>
</feature>
<feature type="transmembrane region" description="Helical" evidence="2">
    <location>
        <begin position="211"/>
        <end position="233"/>
    </location>
</feature>
<sequence length="448" mass="47014">MSDQGERGVRWTDMSESEPGREREEPRAGQEEGLPPVAFPEAKVPEVRVPAPTGRTDFSEQDDRPRSEPASGPASGEPAAAEPGSAGGAAITEPKSPALHDVWGKVEKAERQEQPEAPDAEDVKVAPVPEEAPQWEGSLFEGGADDGEGDPKYVPAVPAGAAGPAKPGKPSSGNWQMPEWMADEAAADAKLGGSPRSSGEKLEDGGGRGRLALYGGVGLLVVALLAAGGVYLLKGRDDAAPAAKKGDSAARPPRESPVAMPPDKPLRTFSGRPSKVLGHVADPISGLSYPRLGPPWQLPTKQNKLGTSGWSGQQILVTERRGGQLWYGQLLTGGLAPTLKSSYRGPSSVKNVSGLAARGHEAQYYAFPHRSSPLASQALNVDGHKGWLVASYLTYKRSGVRATGEITATAVIDTGRPAPAVVFASLPNTHKRQWPDLNTFLTQLKIAG</sequence>
<feature type="compositionally biased region" description="Basic and acidic residues" evidence="1">
    <location>
        <begin position="18"/>
        <end position="30"/>
    </location>
</feature>
<dbReference type="EMBL" id="JBHTGP010000006">
    <property type="protein sequence ID" value="MFD0685241.1"/>
    <property type="molecule type" value="Genomic_DNA"/>
</dbReference>
<name>A0ABW2XL49_9ACTN</name>
<feature type="region of interest" description="Disordered" evidence="1">
    <location>
        <begin position="1"/>
        <end position="207"/>
    </location>
</feature>
<feature type="compositionally biased region" description="Basic and acidic residues" evidence="1">
    <location>
        <begin position="102"/>
        <end position="114"/>
    </location>
</feature>
<feature type="compositionally biased region" description="Low complexity" evidence="1">
    <location>
        <begin position="68"/>
        <end position="90"/>
    </location>
</feature>
<feature type="compositionally biased region" description="Low complexity" evidence="1">
    <location>
        <begin position="154"/>
        <end position="173"/>
    </location>
</feature>
<proteinExistence type="predicted"/>
<feature type="compositionally biased region" description="Basic and acidic residues" evidence="1">
    <location>
        <begin position="241"/>
        <end position="254"/>
    </location>
</feature>
<feature type="compositionally biased region" description="Basic and acidic residues" evidence="1">
    <location>
        <begin position="57"/>
        <end position="67"/>
    </location>
</feature>
<feature type="region of interest" description="Disordered" evidence="1">
    <location>
        <begin position="241"/>
        <end position="273"/>
    </location>
</feature>